<dbReference type="EMBL" id="RXOL01000002">
    <property type="protein sequence ID" value="RVQ67828.1"/>
    <property type="molecule type" value="Genomic_DNA"/>
</dbReference>
<dbReference type="Pfam" id="PF03981">
    <property type="entry name" value="Ubiq_cyt_C_chap"/>
    <property type="match status" value="1"/>
</dbReference>
<evidence type="ECO:0000313" key="4">
    <source>
        <dbReference type="Proteomes" id="UP000283003"/>
    </source>
</evidence>
<reference evidence="3 4" key="1">
    <citation type="submission" date="2018-12" db="EMBL/GenBank/DDBJ databases">
        <title>Croceicoccus ponticola sp. nov., a lipolytic bacterium isolated from seawater.</title>
        <authorList>
            <person name="Yoon J.-H."/>
        </authorList>
    </citation>
    <scope>NUCLEOTIDE SEQUENCE [LARGE SCALE GENOMIC DNA]</scope>
    <source>
        <strain evidence="3 4">GM-16</strain>
    </source>
</reference>
<dbReference type="Proteomes" id="UP000283003">
    <property type="component" value="Unassembled WGS sequence"/>
</dbReference>
<accession>A0A437GYT1</accession>
<evidence type="ECO:0000313" key="3">
    <source>
        <dbReference type="EMBL" id="RVQ67828.1"/>
    </source>
</evidence>
<protein>
    <recommendedName>
        <fullName evidence="2">Ubiquinol-cytochrome c chaperone domain-containing protein</fullName>
    </recommendedName>
</protein>
<organism evidence="3 4">
    <name type="scientific">Croceicoccus ponticola</name>
    <dbReference type="NCBI Taxonomy" id="2217664"/>
    <lineage>
        <taxon>Bacteria</taxon>
        <taxon>Pseudomonadati</taxon>
        <taxon>Pseudomonadota</taxon>
        <taxon>Alphaproteobacteria</taxon>
        <taxon>Sphingomonadales</taxon>
        <taxon>Erythrobacteraceae</taxon>
        <taxon>Croceicoccus</taxon>
    </lineage>
</organism>
<proteinExistence type="inferred from homology"/>
<evidence type="ECO:0000256" key="1">
    <source>
        <dbReference type="ARBA" id="ARBA00006436"/>
    </source>
</evidence>
<comment type="similarity">
    <text evidence="1">Belongs to the UPF0174 family.</text>
</comment>
<feature type="domain" description="Ubiquinol-cytochrome c chaperone" evidence="2">
    <location>
        <begin position="37"/>
        <end position="168"/>
    </location>
</feature>
<dbReference type="AlphaFoldDB" id="A0A437GYT1"/>
<dbReference type="OrthoDB" id="7158889at2"/>
<name>A0A437GYT1_9SPHN</name>
<keyword evidence="4" id="KW-1185">Reference proteome</keyword>
<sequence>MIRLLERLFGNASGGDLVALWHRIVAIAREEHWYASRGVADTVEGRFDMVTAVTALVLIRMEREGEAEHAARLTELFIDDMDGQLREAGVGDLVVGKSMGKLVSALGGRIGAYREGLAADDATLAQAAERNTTRAEGAGSALPLAEGLRALAAHIDRPPLARLLAGEIAR</sequence>
<gene>
    <name evidence="3" type="ORF">EKN06_07915</name>
</gene>
<dbReference type="InterPro" id="IPR021150">
    <property type="entry name" value="Ubiq_cyt_c_chap"/>
</dbReference>
<dbReference type="RefSeq" id="WP_127612343.1">
    <property type="nucleotide sequence ID" value="NZ_RXOL01000002.1"/>
</dbReference>
<comment type="caution">
    <text evidence="3">The sequence shown here is derived from an EMBL/GenBank/DDBJ whole genome shotgun (WGS) entry which is preliminary data.</text>
</comment>
<evidence type="ECO:0000259" key="2">
    <source>
        <dbReference type="Pfam" id="PF03981"/>
    </source>
</evidence>